<evidence type="ECO:0000313" key="3">
    <source>
        <dbReference type="Proteomes" id="UP000469292"/>
    </source>
</evidence>
<evidence type="ECO:0000313" key="2">
    <source>
        <dbReference type="EMBL" id="NEG70476.1"/>
    </source>
</evidence>
<gene>
    <name evidence="2" type="ORF">F6S87_07710</name>
</gene>
<feature type="transmembrane region" description="Helical" evidence="1">
    <location>
        <begin position="590"/>
        <end position="613"/>
    </location>
</feature>
<feature type="transmembrane region" description="Helical" evidence="1">
    <location>
        <begin position="473"/>
        <end position="493"/>
    </location>
</feature>
<dbReference type="GO" id="GO:0016740">
    <property type="term" value="F:transferase activity"/>
    <property type="evidence" value="ECO:0007669"/>
    <property type="project" value="UniProtKB-KW"/>
</dbReference>
<proteinExistence type="predicted"/>
<evidence type="ECO:0000256" key="1">
    <source>
        <dbReference type="SAM" id="Phobius"/>
    </source>
</evidence>
<keyword evidence="3" id="KW-1185">Reference proteome</keyword>
<keyword evidence="1" id="KW-0472">Membrane</keyword>
<reference evidence="2 3" key="1">
    <citation type="submission" date="2019-09" db="EMBL/GenBank/DDBJ databases">
        <title>Phylogenetic characterization of a novel taxon of the genus Bifidobacterium: Bifidobacterium choloepi sp. nov.</title>
        <authorList>
            <person name="Modesto M."/>
            <person name="Satti M."/>
        </authorList>
    </citation>
    <scope>NUCLEOTIDE SEQUENCE [LARGE SCALE GENOMIC DNA]</scope>
    <source>
        <strain evidence="2 3">BRDM6</strain>
    </source>
</reference>
<organism evidence="2 3">
    <name type="scientific">Bifidobacterium choloepi</name>
    <dbReference type="NCBI Taxonomy" id="2614131"/>
    <lineage>
        <taxon>Bacteria</taxon>
        <taxon>Bacillati</taxon>
        <taxon>Actinomycetota</taxon>
        <taxon>Actinomycetes</taxon>
        <taxon>Bifidobacteriales</taxon>
        <taxon>Bifidobacteriaceae</taxon>
        <taxon>Bifidobacterium</taxon>
    </lineage>
</organism>
<dbReference type="Proteomes" id="UP000469292">
    <property type="component" value="Unassembled WGS sequence"/>
</dbReference>
<feature type="transmembrane region" description="Helical" evidence="1">
    <location>
        <begin position="171"/>
        <end position="188"/>
    </location>
</feature>
<feature type="transmembrane region" description="Helical" evidence="1">
    <location>
        <begin position="686"/>
        <end position="712"/>
    </location>
</feature>
<dbReference type="AlphaFoldDB" id="A0A6I5N1X2"/>
<keyword evidence="1" id="KW-1133">Transmembrane helix</keyword>
<feature type="transmembrane region" description="Helical" evidence="1">
    <location>
        <begin position="214"/>
        <end position="232"/>
    </location>
</feature>
<feature type="transmembrane region" description="Helical" evidence="1">
    <location>
        <begin position="310"/>
        <end position="330"/>
    </location>
</feature>
<keyword evidence="1" id="KW-0812">Transmembrane</keyword>
<dbReference type="EMBL" id="VYSG01000004">
    <property type="protein sequence ID" value="NEG70476.1"/>
    <property type="molecule type" value="Genomic_DNA"/>
</dbReference>
<comment type="caution">
    <text evidence="2">The sequence shown here is derived from an EMBL/GenBank/DDBJ whole genome shotgun (WGS) entry which is preliminary data.</text>
</comment>
<accession>A0A6I5N1X2</accession>
<protein>
    <submittedName>
        <fullName evidence="2">Glycosyltransferase</fullName>
    </submittedName>
</protein>
<keyword evidence="2" id="KW-0808">Transferase</keyword>
<feature type="transmembrane region" description="Helical" evidence="1">
    <location>
        <begin position="336"/>
        <end position="355"/>
    </location>
</feature>
<sequence>MSLTPAVNGTVTYGEGLKDLGNGIYEIVGDDDATVTVPISSPDGGPVVVKTFRVMSGGVIGETSAEQARQKQEVSFAIEVPTSDLTQLDSDKNAMSWVSPSASDGAWGDFSRTLTYTSMPSTQYMFFGQTRGTYHADAVRLAFSGGVGTRVSFGGLVVNATIPFRISAVRVLLELAVMLFLIAFRPSSQLYRLSWRELKEAATGRLRCLRGTEMAAMVLFTVLSGIAMLLMARRGPAEDVYFNAVFNHWVEPYQYQLLADSLIHGHTWLDLPVDDALKALSNPYAYADRYTLGSEGHVFYFDHAYYDGHYYSYFGVVPCLLLFVPFQLILGRSLPTCTAIGIFAAIAIVMTTLLVRRLIRDYAPNTSVGFVWLAMIGVNLGLNITYYCSHTTFYSVPIICSIALTMTGLYCWQCSKKRDGSVSPWLVALGSLFIALNFGSRPQFLIVCVLAFPLFSQQILRHRALFSKRGWRATVGAFAPFIVAVLPLAYYNYIRFGSWLNFGQNYNLTGFDMTAHTLSVYRLPFQLFTQMFQPFATKSNFPFFTATNTTLGAPNEPSEGGYFALVPLALFALFAWIVRRRLSRMHTWSFVWISVLCGFVVCVVDSLQCGTAMRYYGDFAFLMILAALFSMLAFVQVLASVSVARTIDAESDEHRGRSNWTGVATANSDIASAIGSLQRVSFTTTVVVVETAVLVSAVVLGLGFFVSSSIAANTYYSTMSWFVGICG</sequence>
<name>A0A6I5N1X2_9BIFI</name>
<feature type="transmembrane region" description="Helical" evidence="1">
    <location>
        <begin position="367"/>
        <end position="387"/>
    </location>
</feature>
<feature type="transmembrane region" description="Helical" evidence="1">
    <location>
        <begin position="619"/>
        <end position="639"/>
    </location>
</feature>
<feature type="transmembrane region" description="Helical" evidence="1">
    <location>
        <begin position="393"/>
        <end position="410"/>
    </location>
</feature>
<feature type="transmembrane region" description="Helical" evidence="1">
    <location>
        <begin position="560"/>
        <end position="578"/>
    </location>
</feature>
<dbReference type="RefSeq" id="WP_163228084.1">
    <property type="nucleotide sequence ID" value="NZ_VYSG01000004.1"/>
</dbReference>